<keyword evidence="7" id="KW-1185">Reference proteome</keyword>
<dbReference type="SUPFAM" id="SSF48498">
    <property type="entry name" value="Tetracyclin repressor-like, C-terminal domain"/>
    <property type="match status" value="1"/>
</dbReference>
<sequence>MSRQGGKTFPPTIGGVLEEKPLRADARRNRAKVLAAAEAVFAAKGMNAPTEEVAKAAGVGVGTLFRHFPTKEALLEAVLQEHLRRFAAEATRWAGADDPGSAFFAFLKEWVEMAATKNAYTDALAAAGTRAPEAAGVRDEVVGALRTVLTRAQDAGTVRSDVGVTELIALMVGTSRGAEHLGGDPALRRRMLEIVVDGLRPSPR</sequence>
<reference evidence="6 7" key="2">
    <citation type="submission" date="2019-08" db="EMBL/GenBank/DDBJ databases">
        <title>Amycolatopsis acidicola sp. nov., isolated from peat swamp forest soil.</title>
        <authorList>
            <person name="Srisuk N."/>
        </authorList>
    </citation>
    <scope>NUCLEOTIDE SEQUENCE [LARGE SCALE GENOMIC DNA]</scope>
    <source>
        <strain evidence="6 7">TBRC 6029</strain>
    </source>
</reference>
<evidence type="ECO:0000256" key="1">
    <source>
        <dbReference type="ARBA" id="ARBA00023015"/>
    </source>
</evidence>
<dbReference type="PROSITE" id="PS50977">
    <property type="entry name" value="HTH_TETR_2"/>
    <property type="match status" value="1"/>
</dbReference>
<reference evidence="6 7" key="1">
    <citation type="submission" date="2019-07" db="EMBL/GenBank/DDBJ databases">
        <authorList>
            <person name="Duangmal K."/>
            <person name="Teo W.F.A."/>
        </authorList>
    </citation>
    <scope>NUCLEOTIDE SEQUENCE [LARGE SCALE GENOMIC DNA]</scope>
    <source>
        <strain evidence="6 7">TBRC 6029</strain>
    </source>
</reference>
<gene>
    <name evidence="6" type="ORF">FNH05_30010</name>
</gene>
<organism evidence="6 7">
    <name type="scientific">Amycolatopsis rhizosphaerae</name>
    <dbReference type="NCBI Taxonomy" id="2053003"/>
    <lineage>
        <taxon>Bacteria</taxon>
        <taxon>Bacillati</taxon>
        <taxon>Actinomycetota</taxon>
        <taxon>Actinomycetes</taxon>
        <taxon>Pseudonocardiales</taxon>
        <taxon>Pseudonocardiaceae</taxon>
        <taxon>Amycolatopsis</taxon>
    </lineage>
</organism>
<evidence type="ECO:0000259" key="5">
    <source>
        <dbReference type="PROSITE" id="PS50977"/>
    </source>
</evidence>
<evidence type="ECO:0000256" key="2">
    <source>
        <dbReference type="ARBA" id="ARBA00023125"/>
    </source>
</evidence>
<dbReference type="SUPFAM" id="SSF46689">
    <property type="entry name" value="Homeodomain-like"/>
    <property type="match status" value="1"/>
</dbReference>
<keyword evidence="1" id="KW-0805">Transcription regulation</keyword>
<dbReference type="GO" id="GO:0003700">
    <property type="term" value="F:DNA-binding transcription factor activity"/>
    <property type="evidence" value="ECO:0007669"/>
    <property type="project" value="TreeGrafter"/>
</dbReference>
<keyword evidence="3" id="KW-0804">Transcription</keyword>
<dbReference type="InterPro" id="IPR049445">
    <property type="entry name" value="TetR_SbtR-like_C"/>
</dbReference>
<comment type="caution">
    <text evidence="6">The sequence shown here is derived from an EMBL/GenBank/DDBJ whole genome shotgun (WGS) entry which is preliminary data.</text>
</comment>
<keyword evidence="2 4" id="KW-0238">DNA-binding</keyword>
<feature type="domain" description="HTH tetR-type" evidence="5">
    <location>
        <begin position="27"/>
        <end position="86"/>
    </location>
</feature>
<dbReference type="GO" id="GO:0000976">
    <property type="term" value="F:transcription cis-regulatory region binding"/>
    <property type="evidence" value="ECO:0007669"/>
    <property type="project" value="TreeGrafter"/>
</dbReference>
<evidence type="ECO:0000256" key="3">
    <source>
        <dbReference type="ARBA" id="ARBA00023163"/>
    </source>
</evidence>
<name>A0A558AWH6_9PSEU</name>
<dbReference type="InterPro" id="IPR050109">
    <property type="entry name" value="HTH-type_TetR-like_transc_reg"/>
</dbReference>
<dbReference type="Pfam" id="PF00440">
    <property type="entry name" value="TetR_N"/>
    <property type="match status" value="1"/>
</dbReference>
<dbReference type="PANTHER" id="PTHR30055">
    <property type="entry name" value="HTH-TYPE TRANSCRIPTIONAL REGULATOR RUTR"/>
    <property type="match status" value="1"/>
</dbReference>
<evidence type="ECO:0000256" key="4">
    <source>
        <dbReference type="PROSITE-ProRule" id="PRU00335"/>
    </source>
</evidence>
<dbReference type="EMBL" id="VJWX01000442">
    <property type="protein sequence ID" value="TVT28625.1"/>
    <property type="molecule type" value="Genomic_DNA"/>
</dbReference>
<dbReference type="Pfam" id="PF21597">
    <property type="entry name" value="TetR_C_43"/>
    <property type="match status" value="1"/>
</dbReference>
<dbReference type="AlphaFoldDB" id="A0A558AWH6"/>
<evidence type="ECO:0000313" key="7">
    <source>
        <dbReference type="Proteomes" id="UP000320011"/>
    </source>
</evidence>
<protein>
    <submittedName>
        <fullName evidence="6">TetR/AcrR family transcriptional regulator</fullName>
    </submittedName>
</protein>
<proteinExistence type="predicted"/>
<dbReference type="PANTHER" id="PTHR30055:SF234">
    <property type="entry name" value="HTH-TYPE TRANSCRIPTIONAL REGULATOR BETI"/>
    <property type="match status" value="1"/>
</dbReference>
<evidence type="ECO:0000313" key="6">
    <source>
        <dbReference type="EMBL" id="TVT28625.1"/>
    </source>
</evidence>
<feature type="DNA-binding region" description="H-T-H motif" evidence="4">
    <location>
        <begin position="49"/>
        <end position="68"/>
    </location>
</feature>
<dbReference type="InterPro" id="IPR009057">
    <property type="entry name" value="Homeodomain-like_sf"/>
</dbReference>
<accession>A0A558AWH6</accession>
<dbReference type="Proteomes" id="UP000320011">
    <property type="component" value="Unassembled WGS sequence"/>
</dbReference>
<dbReference type="InterPro" id="IPR001647">
    <property type="entry name" value="HTH_TetR"/>
</dbReference>
<dbReference type="OrthoDB" id="9795011at2"/>
<dbReference type="InterPro" id="IPR036271">
    <property type="entry name" value="Tet_transcr_reg_TetR-rel_C_sf"/>
</dbReference>
<dbReference type="PRINTS" id="PR00455">
    <property type="entry name" value="HTHTETR"/>
</dbReference>
<dbReference type="Gene3D" id="1.10.357.10">
    <property type="entry name" value="Tetracycline Repressor, domain 2"/>
    <property type="match status" value="1"/>
</dbReference>